<name>A0A1G9LR58_9SPHI</name>
<sequence>MNNNKIANSSRIALLIAGLSLVAVLFTPIWRIELTAPQYPEGLTLLIHANKLSGSVDIINGLNHYIGMKTLHADDFVEFKVLPGIILFFAALFILSAILAGRKLMYTLFGLFITFGVLAMVDFWRWEYDYGHNLDPNAAIIVPGMAYQPPLIGFKQLLNFGAYSIPDTGGWIFIGAGLILLVCVVLEWKKAKAGLQKKTALNLMVIMLSAALLSSCSTEPVPIRIGKDNCDFCKMTISDKRFGAEIVTKKSKIYKFDDQHCIVQFLKEGKVASEDIAGVYFVDFSSPDKLIDAKKAYFLQSPDFKSPMNGNIAAFSHEDSLAKALPKFYGNAISWEDMQK</sequence>
<evidence type="ECO:0000313" key="2">
    <source>
        <dbReference type="EMBL" id="SDL63935.1"/>
    </source>
</evidence>
<organism evidence="2 3">
    <name type="scientific">Daejeonella rubra</name>
    <dbReference type="NCBI Taxonomy" id="990371"/>
    <lineage>
        <taxon>Bacteria</taxon>
        <taxon>Pseudomonadati</taxon>
        <taxon>Bacteroidota</taxon>
        <taxon>Sphingobacteriia</taxon>
        <taxon>Sphingobacteriales</taxon>
        <taxon>Sphingobacteriaceae</taxon>
        <taxon>Daejeonella</taxon>
    </lineage>
</organism>
<feature type="transmembrane region" description="Helical" evidence="1">
    <location>
        <begin position="168"/>
        <end position="188"/>
    </location>
</feature>
<dbReference type="EMBL" id="FNHH01000001">
    <property type="protein sequence ID" value="SDL63935.1"/>
    <property type="molecule type" value="Genomic_DNA"/>
</dbReference>
<evidence type="ECO:0000313" key="3">
    <source>
        <dbReference type="Proteomes" id="UP000199226"/>
    </source>
</evidence>
<dbReference type="InterPro" id="IPR008719">
    <property type="entry name" value="N2O_reductase_NosL"/>
</dbReference>
<dbReference type="SUPFAM" id="SSF160387">
    <property type="entry name" value="NosL/MerB-like"/>
    <property type="match status" value="1"/>
</dbReference>
<dbReference type="STRING" id="990371.SAMN05421813_10138"/>
<proteinExistence type="predicted"/>
<dbReference type="PANTHER" id="PTHR41247:SF1">
    <property type="entry name" value="HTH-TYPE TRANSCRIPTIONAL REPRESSOR YCNK"/>
    <property type="match status" value="1"/>
</dbReference>
<evidence type="ECO:0000256" key="1">
    <source>
        <dbReference type="SAM" id="Phobius"/>
    </source>
</evidence>
<feature type="transmembrane region" description="Helical" evidence="1">
    <location>
        <begin position="106"/>
        <end position="126"/>
    </location>
</feature>
<dbReference type="Pfam" id="PF05573">
    <property type="entry name" value="NosL"/>
    <property type="match status" value="1"/>
</dbReference>
<feature type="transmembrane region" description="Helical" evidence="1">
    <location>
        <begin position="12"/>
        <end position="30"/>
    </location>
</feature>
<keyword evidence="3" id="KW-1185">Reference proteome</keyword>
<keyword evidence="1" id="KW-0472">Membrane</keyword>
<reference evidence="3" key="1">
    <citation type="submission" date="2016-10" db="EMBL/GenBank/DDBJ databases">
        <authorList>
            <person name="Varghese N."/>
            <person name="Submissions S."/>
        </authorList>
    </citation>
    <scope>NUCLEOTIDE SEQUENCE [LARGE SCALE GENOMIC DNA]</scope>
    <source>
        <strain evidence="3">DSM 24536</strain>
    </source>
</reference>
<keyword evidence="1" id="KW-0812">Transmembrane</keyword>
<dbReference type="AlphaFoldDB" id="A0A1G9LR58"/>
<dbReference type="RefSeq" id="WP_090697342.1">
    <property type="nucleotide sequence ID" value="NZ_FNHH01000001.1"/>
</dbReference>
<feature type="transmembrane region" description="Helical" evidence="1">
    <location>
        <begin position="81"/>
        <end position="99"/>
    </location>
</feature>
<gene>
    <name evidence="2" type="ORF">SAMN05421813_10138</name>
</gene>
<dbReference type="PANTHER" id="PTHR41247">
    <property type="entry name" value="HTH-TYPE TRANSCRIPTIONAL REPRESSOR YCNK"/>
    <property type="match status" value="1"/>
</dbReference>
<protein>
    <submittedName>
        <fullName evidence="2">Copper chaperone NosL</fullName>
    </submittedName>
</protein>
<dbReference type="OrthoDB" id="9809859at2"/>
<accession>A0A1G9LR58</accession>
<dbReference type="Proteomes" id="UP000199226">
    <property type="component" value="Unassembled WGS sequence"/>
</dbReference>
<keyword evidence="1" id="KW-1133">Transmembrane helix</keyword>